<dbReference type="EnsemblMetazoa" id="BGLB010939-RB">
    <property type="protein sequence ID" value="BGLB010939-PB"/>
    <property type="gene ID" value="BGLB010939"/>
</dbReference>
<reference evidence="1" key="1">
    <citation type="submission" date="2020-05" db="UniProtKB">
        <authorList>
            <consortium name="EnsemblMetazoa"/>
        </authorList>
    </citation>
    <scope>IDENTIFICATION</scope>
    <source>
        <strain evidence="1">BB02</strain>
    </source>
</reference>
<gene>
    <name evidence="1" type="primary">106074929</name>
</gene>
<sequence>LVVQTASGNEENVSTSVFLTVMKGTERLLLTDVLSQSDTELIIKLSMDRLCLPNPQRALAALGLMFTCMYSGKSMDQYSPRPREEQVFVDSGFQLLHQDPDSLILAMERVTVLFDRIKKGYPYEARVITRLLPAFLADFFPAQDIMNKVIGEFLSAHQPYPYLIAKVVFQVFATLHQQQQQGLVKEWVMLSLSNFTQRSPLAMAMWSLTLFFISASTNVWLRSLFPHVIGRMGYMETADRSLFCMCALDFYRQLVDESHKRAFVSTFLTIAAPDSPYSDLVQCISSI</sequence>
<dbReference type="PANTHER" id="PTHR10170">
    <property type="entry name" value="HUNTINGTON DISEASE PROTEIN"/>
    <property type="match status" value="1"/>
</dbReference>
<dbReference type="InterPro" id="IPR000091">
    <property type="entry name" value="Huntingtin"/>
</dbReference>
<proteinExistence type="predicted"/>
<dbReference type="VEuPathDB" id="VectorBase:BGLAX_028653"/>
<dbReference type="Pfam" id="PF20927">
    <property type="entry name" value="Htt_C-HEAT"/>
    <property type="match status" value="1"/>
</dbReference>
<dbReference type="PANTHER" id="PTHR10170:SF10">
    <property type="entry name" value="HUNTINGTIN"/>
    <property type="match status" value="1"/>
</dbReference>
<accession>A0A2C9K0B1</accession>
<dbReference type="STRING" id="6526.A0A2C9K0B1"/>
<dbReference type="VEuPathDB" id="VectorBase:BGLB010939"/>
<evidence type="ECO:0008006" key="3">
    <source>
        <dbReference type="Google" id="ProtNLM"/>
    </source>
</evidence>
<name>A0A2C9K0B1_BIOGL</name>
<dbReference type="PRINTS" id="PR00375">
    <property type="entry name" value="HUNTINGTIN"/>
</dbReference>
<dbReference type="Proteomes" id="UP000076420">
    <property type="component" value="Unassembled WGS sequence"/>
</dbReference>
<organism evidence="1 2">
    <name type="scientific">Biomphalaria glabrata</name>
    <name type="common">Bloodfluke planorb</name>
    <name type="synonym">Freshwater snail</name>
    <dbReference type="NCBI Taxonomy" id="6526"/>
    <lineage>
        <taxon>Eukaryota</taxon>
        <taxon>Metazoa</taxon>
        <taxon>Spiralia</taxon>
        <taxon>Lophotrochozoa</taxon>
        <taxon>Mollusca</taxon>
        <taxon>Gastropoda</taxon>
        <taxon>Heterobranchia</taxon>
        <taxon>Euthyneura</taxon>
        <taxon>Panpulmonata</taxon>
        <taxon>Hygrophila</taxon>
        <taxon>Lymnaeoidea</taxon>
        <taxon>Planorbidae</taxon>
        <taxon>Biomphalaria</taxon>
    </lineage>
</organism>
<evidence type="ECO:0000313" key="1">
    <source>
        <dbReference type="EnsemblMetazoa" id="BGLB010939-PB"/>
    </source>
</evidence>
<dbReference type="AlphaFoldDB" id="A0A2C9K0B1"/>
<dbReference type="InterPro" id="IPR048413">
    <property type="entry name" value="Htt_C-HEAT_rpt"/>
</dbReference>
<dbReference type="GO" id="GO:0005737">
    <property type="term" value="C:cytoplasm"/>
    <property type="evidence" value="ECO:0007669"/>
    <property type="project" value="InterPro"/>
</dbReference>
<evidence type="ECO:0000313" key="2">
    <source>
        <dbReference type="Proteomes" id="UP000076420"/>
    </source>
</evidence>
<protein>
    <recommendedName>
        <fullName evidence="3">Huntingtin</fullName>
    </recommendedName>
</protein>
<dbReference type="InterPro" id="IPR028426">
    <property type="entry name" value="Huntingtin_fam"/>
</dbReference>
<dbReference type="KEGG" id="bgt:106074929"/>
<dbReference type="GO" id="GO:0005634">
    <property type="term" value="C:nucleus"/>
    <property type="evidence" value="ECO:0007669"/>
    <property type="project" value="InterPro"/>
</dbReference>